<dbReference type="AlphaFoldDB" id="A0A1Q6R4W0"/>
<sequence>MLKKFIFILKLALANYQPILALFYKRFLQHVALFSSKLALQRQTIRQNAKAPGAGQACFEGNQTEMPKRTALFF</sequence>
<gene>
    <name evidence="1" type="ORF">BHW43_06185</name>
</gene>
<dbReference type="Proteomes" id="UP000186777">
    <property type="component" value="Unassembled WGS sequence"/>
</dbReference>
<proteinExistence type="predicted"/>
<protein>
    <submittedName>
        <fullName evidence="1">Uncharacterized protein</fullName>
    </submittedName>
</protein>
<accession>A0A1Q6R4W0</accession>
<evidence type="ECO:0000313" key="2">
    <source>
        <dbReference type="Proteomes" id="UP000186777"/>
    </source>
</evidence>
<comment type="caution">
    <text evidence="1">The sequence shown here is derived from an EMBL/GenBank/DDBJ whole genome shotgun (WGS) entry which is preliminary data.</text>
</comment>
<dbReference type="EMBL" id="MNTG01000030">
    <property type="protein sequence ID" value="OLA37412.1"/>
    <property type="molecule type" value="Genomic_DNA"/>
</dbReference>
<reference evidence="1 2" key="1">
    <citation type="journal article" date="2016" name="Nat. Biotechnol.">
        <title>Measurement of bacterial replication rates in microbial communities.</title>
        <authorList>
            <person name="Brown C.T."/>
            <person name="Olm M.R."/>
            <person name="Thomas B.C."/>
            <person name="Banfield J.F."/>
        </authorList>
    </citation>
    <scope>NUCLEOTIDE SEQUENCE [LARGE SCALE GENOMIC DNA]</scope>
    <source>
        <strain evidence="1">46_33</strain>
    </source>
</reference>
<evidence type="ECO:0000313" key="1">
    <source>
        <dbReference type="EMBL" id="OLA37412.1"/>
    </source>
</evidence>
<organism evidence="1 2">
    <name type="scientific">Phascolarctobacterium succinatutens</name>
    <dbReference type="NCBI Taxonomy" id="626940"/>
    <lineage>
        <taxon>Bacteria</taxon>
        <taxon>Bacillati</taxon>
        <taxon>Bacillota</taxon>
        <taxon>Negativicutes</taxon>
        <taxon>Acidaminococcales</taxon>
        <taxon>Acidaminococcaceae</taxon>
        <taxon>Phascolarctobacterium</taxon>
    </lineage>
</organism>
<name>A0A1Q6R4W0_9FIRM</name>